<dbReference type="AlphaFoldDB" id="A0A3N2GX47"/>
<evidence type="ECO:0008006" key="4">
    <source>
        <dbReference type="Google" id="ProtNLM"/>
    </source>
</evidence>
<dbReference type="EMBL" id="RKHY01000001">
    <property type="protein sequence ID" value="ROS41241.1"/>
    <property type="molecule type" value="Genomic_DNA"/>
</dbReference>
<organism evidence="2 3">
    <name type="scientific">Amycolatopsis thermoflava</name>
    <dbReference type="NCBI Taxonomy" id="84480"/>
    <lineage>
        <taxon>Bacteria</taxon>
        <taxon>Bacillati</taxon>
        <taxon>Actinomycetota</taxon>
        <taxon>Actinomycetes</taxon>
        <taxon>Pseudonocardiales</taxon>
        <taxon>Pseudonocardiaceae</taxon>
        <taxon>Amycolatopsis</taxon>
        <taxon>Amycolatopsis methanolica group</taxon>
    </lineage>
</organism>
<gene>
    <name evidence="2" type="ORF">EDD35_3596</name>
</gene>
<dbReference type="Proteomes" id="UP000274843">
    <property type="component" value="Unassembled WGS sequence"/>
</dbReference>
<keyword evidence="3" id="KW-1185">Reference proteome</keyword>
<protein>
    <recommendedName>
        <fullName evidence="4">Secreted protein</fullName>
    </recommendedName>
</protein>
<name>A0A3N2GX47_9PSEU</name>
<feature type="chain" id="PRO_5018303140" description="Secreted protein" evidence="1">
    <location>
        <begin position="28"/>
        <end position="133"/>
    </location>
</feature>
<reference evidence="2 3" key="1">
    <citation type="submission" date="2018-11" db="EMBL/GenBank/DDBJ databases">
        <title>Sequencing the genomes of 1000 actinobacteria strains.</title>
        <authorList>
            <person name="Klenk H.-P."/>
        </authorList>
    </citation>
    <scope>NUCLEOTIDE SEQUENCE [LARGE SCALE GENOMIC DNA]</scope>
    <source>
        <strain evidence="2 3">DSM 44348</strain>
    </source>
</reference>
<evidence type="ECO:0000256" key="1">
    <source>
        <dbReference type="SAM" id="SignalP"/>
    </source>
</evidence>
<accession>A0A3N2GX47</accession>
<sequence>MRIAQLTAATVAFTTAAVLATTGSASATVDPPGGSWDHTFRGTGVVVYVEEYGDIISVCDTSANGKPAYADVWVGTDPRYSMKVSTGSGSCVSHRASEGGKYNLPEGKEIWVQYWGTTLNSSEKPESPFVNDH</sequence>
<dbReference type="RefSeq" id="WP_063630411.1">
    <property type="nucleotide sequence ID" value="NZ_CBDRBK010000005.1"/>
</dbReference>
<comment type="caution">
    <text evidence="2">The sequence shown here is derived from an EMBL/GenBank/DDBJ whole genome shotgun (WGS) entry which is preliminary data.</text>
</comment>
<keyword evidence="1" id="KW-0732">Signal</keyword>
<evidence type="ECO:0000313" key="3">
    <source>
        <dbReference type="Proteomes" id="UP000274843"/>
    </source>
</evidence>
<dbReference type="GeneID" id="301844955"/>
<proteinExistence type="predicted"/>
<feature type="signal peptide" evidence="1">
    <location>
        <begin position="1"/>
        <end position="27"/>
    </location>
</feature>
<evidence type="ECO:0000313" key="2">
    <source>
        <dbReference type="EMBL" id="ROS41241.1"/>
    </source>
</evidence>